<feature type="compositionally biased region" description="Basic residues" evidence="6">
    <location>
        <begin position="643"/>
        <end position="654"/>
    </location>
</feature>
<dbReference type="SUPFAM" id="SSF52799">
    <property type="entry name" value="(Phosphotyrosine protein) phosphatases II"/>
    <property type="match status" value="1"/>
</dbReference>
<dbReference type="AlphaFoldDB" id="A0A9Q0LKJ1"/>
<evidence type="ECO:0000256" key="2">
    <source>
        <dbReference type="ARBA" id="ARBA00012903"/>
    </source>
</evidence>
<feature type="region of interest" description="Disordered" evidence="6">
    <location>
        <begin position="643"/>
        <end position="667"/>
    </location>
</feature>
<gene>
    <name evidence="8" type="ORF">M0811_09276</name>
</gene>
<comment type="caution">
    <text evidence="8">The sequence shown here is derived from an EMBL/GenBank/DDBJ whole genome shotgun (WGS) entry which is preliminary data.</text>
</comment>
<dbReference type="EC" id="3.1.3.95" evidence="2"/>
<dbReference type="OrthoDB" id="271628at2759"/>
<dbReference type="OMA" id="IQKQRIM"/>
<evidence type="ECO:0000259" key="7">
    <source>
        <dbReference type="PROSITE" id="PS51339"/>
    </source>
</evidence>
<dbReference type="GO" id="GO:0046856">
    <property type="term" value="P:phosphatidylinositol dephosphorylation"/>
    <property type="evidence" value="ECO:0007669"/>
    <property type="project" value="TreeGrafter"/>
</dbReference>
<dbReference type="InterPro" id="IPR004182">
    <property type="entry name" value="GRAM"/>
</dbReference>
<feature type="binding site" evidence="5">
    <location>
        <begin position="355"/>
        <end position="358"/>
    </location>
    <ligand>
        <name>substrate</name>
    </ligand>
</feature>
<dbReference type="InterPro" id="IPR011993">
    <property type="entry name" value="PH-like_dom_sf"/>
</dbReference>
<evidence type="ECO:0000256" key="5">
    <source>
        <dbReference type="PIRSR" id="PIRSR630564-2"/>
    </source>
</evidence>
<evidence type="ECO:0000313" key="8">
    <source>
        <dbReference type="EMBL" id="KAJ5072830.1"/>
    </source>
</evidence>
<dbReference type="Proteomes" id="UP001149090">
    <property type="component" value="Unassembled WGS sequence"/>
</dbReference>
<proteinExistence type="inferred from homology"/>
<dbReference type="EMBL" id="JAPDFW010000079">
    <property type="protein sequence ID" value="KAJ5072830.1"/>
    <property type="molecule type" value="Genomic_DNA"/>
</dbReference>
<dbReference type="PANTHER" id="PTHR10807">
    <property type="entry name" value="MYOTUBULARIN-RELATED"/>
    <property type="match status" value="1"/>
</dbReference>
<keyword evidence="3" id="KW-0443">Lipid metabolism</keyword>
<evidence type="ECO:0000313" key="9">
    <source>
        <dbReference type="Proteomes" id="UP001149090"/>
    </source>
</evidence>
<comment type="similarity">
    <text evidence="1">Belongs to the protein-tyrosine phosphatase family. Non-receptor class myotubularin subfamily.</text>
</comment>
<evidence type="ECO:0000256" key="3">
    <source>
        <dbReference type="ARBA" id="ARBA00023098"/>
    </source>
</evidence>
<dbReference type="InterPro" id="IPR029021">
    <property type="entry name" value="Prot-tyrosine_phosphatase-like"/>
</dbReference>
<organism evidence="8 9">
    <name type="scientific">Anaeramoeba ignava</name>
    <name type="common">Anaerobic marine amoeba</name>
    <dbReference type="NCBI Taxonomy" id="1746090"/>
    <lineage>
        <taxon>Eukaryota</taxon>
        <taxon>Metamonada</taxon>
        <taxon>Anaeramoebidae</taxon>
        <taxon>Anaeramoeba</taxon>
    </lineage>
</organism>
<dbReference type="InterPro" id="IPR030564">
    <property type="entry name" value="Myotubularin"/>
</dbReference>
<evidence type="ECO:0000256" key="6">
    <source>
        <dbReference type="SAM" id="MobiDB-lite"/>
    </source>
</evidence>
<dbReference type="SUPFAM" id="SSF50729">
    <property type="entry name" value="PH domain-like"/>
    <property type="match status" value="1"/>
</dbReference>
<protein>
    <recommendedName>
        <fullName evidence="2">phosphatidylinositol-3,5-bisphosphate 3-phosphatase</fullName>
        <ecNumber evidence="2">3.1.3.95</ecNumber>
    </recommendedName>
</protein>
<feature type="compositionally biased region" description="Polar residues" evidence="6">
    <location>
        <begin position="658"/>
        <end position="667"/>
    </location>
</feature>
<dbReference type="Pfam" id="PF06602">
    <property type="entry name" value="Myotub-related"/>
    <property type="match status" value="1"/>
</dbReference>
<feature type="binding site" evidence="5">
    <location>
        <begin position="380"/>
        <end position="381"/>
    </location>
    <ligand>
        <name>substrate</name>
    </ligand>
</feature>
<evidence type="ECO:0000256" key="1">
    <source>
        <dbReference type="ARBA" id="ARBA00007471"/>
    </source>
</evidence>
<accession>A0A9Q0LKJ1</accession>
<sequence length="667" mass="78455">MNPLNNSPNQNNQQNNSLNSNQISQIEEFKLLKKTYFPKKKSTKKKTKSKKRYEPTIYSRPDSIFETKLQGLLAEKDQVEQTKILNEENSLENEIDIGVEKNIVLLLIQANQQKYISGELHLTNYRLYFKPINSNIKDKSILKRIPNVPLGFLSKVQKMGGQKKSKGKFSYGIEIFCKDLRSYKFAFERRNHSRREMFQKIIGISFIPNLNFCFAFTHKGDKVVDFGWAIYDPFKEFKRQGIYENVSSLWTVSEFNKKYQICDSYPEILVLPTSVSFSQIKEVAKFRTKKRIPVLTWKCPQNSSVLCRSSQPRIGLSKKTNRQDESLLQTISEINTLGQKLKIFDCRPKANAVANRAKGGGFENSEGYSEFKIQFLGIDNIHVMRDSLNKLFHSSFYSFVDDKKWMTSIEDSNWLHHIQKILYWSIRVSKTILDNHSVLVHCSDGWDRTSQICACCQLMVDPYYRTLEGFIVLIEKDWLSFGHKFSQRMGHVGKKATDNQRSPIFVQWIDAVYQIWKQFPNFFEFNEALLIVILEHCFSLRFGTFLGNNDKERNQQFCVKESTYSLWTFVYHNHQMFYNPFYTPSKEPLYPNYSLRSLCFWERYYLKNFVKDDENSSNETILDITQTCRNLQKEVDELTNKIKKMKKQNSKTKKSIQNLQNQIKSKK</sequence>
<dbReference type="InterPro" id="IPR010569">
    <property type="entry name" value="Myotubularin-like_Pase_dom"/>
</dbReference>
<feature type="active site" description="Phosphocysteine intermediate" evidence="4">
    <location>
        <position position="442"/>
    </location>
</feature>
<feature type="binding site" evidence="5">
    <location>
        <begin position="442"/>
        <end position="448"/>
    </location>
    <ligand>
        <name>substrate</name>
    </ligand>
</feature>
<dbReference type="PANTHER" id="PTHR10807:SF128">
    <property type="entry name" value="PHOSPHATIDYLINOSITOL-3,5-BISPHOSPHATE 3-PHOSPHATASE"/>
    <property type="match status" value="1"/>
</dbReference>
<dbReference type="PROSITE" id="PS51339">
    <property type="entry name" value="PPASE_MYOTUBULARIN"/>
    <property type="match status" value="1"/>
</dbReference>
<feature type="domain" description="Myotubularin phosphatase" evidence="7">
    <location>
        <begin position="227"/>
        <end position="605"/>
    </location>
</feature>
<dbReference type="GO" id="GO:0004438">
    <property type="term" value="F:phosphatidylinositol-3-phosphate phosphatase activity"/>
    <property type="evidence" value="ECO:0007669"/>
    <property type="project" value="TreeGrafter"/>
</dbReference>
<dbReference type="GO" id="GO:0005737">
    <property type="term" value="C:cytoplasm"/>
    <property type="evidence" value="ECO:0007669"/>
    <property type="project" value="TreeGrafter"/>
</dbReference>
<evidence type="ECO:0000256" key="4">
    <source>
        <dbReference type="PIRSR" id="PIRSR630564-1"/>
    </source>
</evidence>
<name>A0A9Q0LKJ1_ANAIG</name>
<dbReference type="Pfam" id="PF02893">
    <property type="entry name" value="GRAM"/>
    <property type="match status" value="1"/>
</dbReference>
<dbReference type="InterPro" id="IPR016130">
    <property type="entry name" value="Tyr_Pase_AS"/>
</dbReference>
<dbReference type="GO" id="GO:0052629">
    <property type="term" value="F:phosphatidylinositol-3,5-bisphosphate 3-phosphatase activity"/>
    <property type="evidence" value="ECO:0007669"/>
    <property type="project" value="UniProtKB-EC"/>
</dbReference>
<dbReference type="GO" id="GO:0016020">
    <property type="term" value="C:membrane"/>
    <property type="evidence" value="ECO:0007669"/>
    <property type="project" value="TreeGrafter"/>
</dbReference>
<keyword evidence="9" id="KW-1185">Reference proteome</keyword>
<dbReference type="Gene3D" id="2.30.29.30">
    <property type="entry name" value="Pleckstrin-homology domain (PH domain)/Phosphotyrosine-binding domain (PTB)"/>
    <property type="match status" value="1"/>
</dbReference>
<reference evidence="8" key="1">
    <citation type="submission" date="2022-10" db="EMBL/GenBank/DDBJ databases">
        <title>Novel sulphate-reducing endosymbionts in the free-living metamonad Anaeramoeba.</title>
        <authorList>
            <person name="Jerlstrom-Hultqvist J."/>
            <person name="Cepicka I."/>
            <person name="Gallot-Lavallee L."/>
            <person name="Salas-Leiva D."/>
            <person name="Curtis B.A."/>
            <person name="Zahonova K."/>
            <person name="Pipaliya S."/>
            <person name="Dacks J."/>
            <person name="Roger A.J."/>
        </authorList>
    </citation>
    <scope>NUCLEOTIDE SEQUENCE</scope>
    <source>
        <strain evidence="8">BMAN</strain>
    </source>
</reference>
<dbReference type="PROSITE" id="PS00383">
    <property type="entry name" value="TYR_PHOSPHATASE_1"/>
    <property type="match status" value="1"/>
</dbReference>